<dbReference type="GO" id="GO:0051225">
    <property type="term" value="P:spindle assembly"/>
    <property type="evidence" value="ECO:0007669"/>
    <property type="project" value="TreeGrafter"/>
</dbReference>
<dbReference type="PANTHER" id="PTHR14352">
    <property type="entry name" value="HAUS AUGMIN-LIKE COMPLEX SUBUNIT 7"/>
    <property type="match status" value="1"/>
</dbReference>
<dbReference type="CTD" id="55559"/>
<sequence>MLVPPCLKSAQPSRGPEGTKEPACGKLSRTWDSQPRERTGSGRSRLQARKMAEVAAVLASGSPGDFCEDDGDSRVLKAALEVFGKLKDLNCPLLEGLYITEPNTIHELLCTPSKYRLEILEWICTRICPSMQDKFSSLKGAPVEAKIQEMVKLGHELMLCALDDQELVKGCASARKQLRFMGQMLDAMQSLAAGCSRYSSVKEHVEDTVEKNEIMLAELFSGTNVDALLNSELELWPLDVQPALEGQSAECEGAGPLAQLEQEKVAELARQLQEGAARLWALRTESLEQYKIGEAVGGADTSMLEQKLRLVISDFHQLVLAFIQVYDDELGACCQRPAPDLHPCGPVIQAVYHTLTSCSQLLQAVVEVTDASGEAVDAAARQENEPICWDSSSSMTSLATKIEELTQKYQVFNDSLQEGMG</sequence>
<gene>
    <name evidence="3" type="primary">Haus7</name>
</gene>
<dbReference type="OrthoDB" id="6435999at2759"/>
<reference evidence="3" key="1">
    <citation type="submission" date="2025-08" db="UniProtKB">
        <authorList>
            <consortium name="RefSeq"/>
        </authorList>
    </citation>
    <scope>IDENTIFICATION</scope>
</reference>
<dbReference type="InParanoid" id="A0A6P3FG55"/>
<dbReference type="GO" id="GO:0051011">
    <property type="term" value="F:microtubule minus-end binding"/>
    <property type="evidence" value="ECO:0007669"/>
    <property type="project" value="TreeGrafter"/>
</dbReference>
<protein>
    <submittedName>
        <fullName evidence="3">HAUS augmin-like complex subunit 7 isoform X1</fullName>
    </submittedName>
</protein>
<dbReference type="InterPro" id="IPR029711">
    <property type="entry name" value="Haus7-like"/>
</dbReference>
<keyword evidence="2" id="KW-1185">Reference proteome</keyword>
<dbReference type="RefSeq" id="XP_004645207.2">
    <property type="nucleotide sequence ID" value="XM_004645150.2"/>
</dbReference>
<dbReference type="GeneID" id="101573970"/>
<name>A0A6P3FG55_OCTDE</name>
<dbReference type="PANTHER" id="PTHR14352:SF2">
    <property type="entry name" value="HAUS AUGMIN-LIKE COMPLEX SUBUNIT 7"/>
    <property type="match status" value="1"/>
</dbReference>
<evidence type="ECO:0000313" key="2">
    <source>
        <dbReference type="Proteomes" id="UP000515203"/>
    </source>
</evidence>
<dbReference type="FunCoup" id="A0A6P3FG55">
    <property type="interactions" value="208"/>
</dbReference>
<evidence type="ECO:0000313" key="3">
    <source>
        <dbReference type="RefSeq" id="XP_004645207.2"/>
    </source>
</evidence>
<evidence type="ECO:0000256" key="1">
    <source>
        <dbReference type="SAM" id="MobiDB-lite"/>
    </source>
</evidence>
<dbReference type="Proteomes" id="UP000515203">
    <property type="component" value="Unplaced"/>
</dbReference>
<organism evidence="2 3">
    <name type="scientific">Octodon degus</name>
    <name type="common">Degu</name>
    <name type="synonym">Sciurus degus</name>
    <dbReference type="NCBI Taxonomy" id="10160"/>
    <lineage>
        <taxon>Eukaryota</taxon>
        <taxon>Metazoa</taxon>
        <taxon>Chordata</taxon>
        <taxon>Craniata</taxon>
        <taxon>Vertebrata</taxon>
        <taxon>Euteleostomi</taxon>
        <taxon>Mammalia</taxon>
        <taxon>Eutheria</taxon>
        <taxon>Euarchontoglires</taxon>
        <taxon>Glires</taxon>
        <taxon>Rodentia</taxon>
        <taxon>Hystricomorpha</taxon>
        <taxon>Octodontidae</taxon>
        <taxon>Octodon</taxon>
    </lineage>
</organism>
<accession>A0A6P3FG55</accession>
<dbReference type="GO" id="GO:0031023">
    <property type="term" value="P:microtubule organizing center organization"/>
    <property type="evidence" value="ECO:0007669"/>
    <property type="project" value="TreeGrafter"/>
</dbReference>
<proteinExistence type="predicted"/>
<feature type="region of interest" description="Disordered" evidence="1">
    <location>
        <begin position="1"/>
        <end position="46"/>
    </location>
</feature>
<dbReference type="GO" id="GO:0070652">
    <property type="term" value="C:HAUS complex"/>
    <property type="evidence" value="ECO:0007669"/>
    <property type="project" value="TreeGrafter"/>
</dbReference>
<dbReference type="AlphaFoldDB" id="A0A6P3FG55"/>